<dbReference type="PANTHER" id="PTHR30588">
    <property type="entry name" value="BRANCHED-CHAIN AMINO ACID TRANSPORT SYSTEM 2 CARRIER PROTEIN"/>
    <property type="match status" value="1"/>
</dbReference>
<keyword evidence="11" id="KW-1185">Reference proteome</keyword>
<evidence type="ECO:0000256" key="5">
    <source>
        <dbReference type="ARBA" id="ARBA00022692"/>
    </source>
</evidence>
<feature type="transmembrane region" description="Helical" evidence="9">
    <location>
        <begin position="17"/>
        <end position="36"/>
    </location>
</feature>
<dbReference type="Gene3D" id="1.20.1740.10">
    <property type="entry name" value="Amino acid/polyamine transporter I"/>
    <property type="match status" value="1"/>
</dbReference>
<keyword evidence="4" id="KW-1003">Cell membrane</keyword>
<evidence type="ECO:0000256" key="6">
    <source>
        <dbReference type="ARBA" id="ARBA00022970"/>
    </source>
</evidence>
<evidence type="ECO:0000256" key="2">
    <source>
        <dbReference type="ARBA" id="ARBA00008540"/>
    </source>
</evidence>
<evidence type="ECO:0000256" key="8">
    <source>
        <dbReference type="ARBA" id="ARBA00023136"/>
    </source>
</evidence>
<feature type="transmembrane region" description="Helical" evidence="9">
    <location>
        <begin position="382"/>
        <end position="400"/>
    </location>
</feature>
<accession>A0ABX1KVN2</accession>
<feature type="transmembrane region" description="Helical" evidence="9">
    <location>
        <begin position="327"/>
        <end position="346"/>
    </location>
</feature>
<reference evidence="10 11" key="1">
    <citation type="submission" date="2020-04" db="EMBL/GenBank/DDBJ databases">
        <title>A novel species of genus Lactobacillus that was isolated from fermented food Zha-chili.</title>
        <authorList>
            <person name="Zhang Z."/>
        </authorList>
    </citation>
    <scope>NUCLEOTIDE SEQUENCE [LARGE SCALE GENOMIC DNA]</scope>
    <source>
        <strain evidence="11">HBUAS51383</strain>
    </source>
</reference>
<dbReference type="PANTHER" id="PTHR30588:SF0">
    <property type="entry name" value="BRANCHED-CHAIN AMINO ACID PERMEASE BRNQ"/>
    <property type="match status" value="1"/>
</dbReference>
<keyword evidence="5 9" id="KW-0812">Transmembrane</keyword>
<proteinExistence type="inferred from homology"/>
<sequence length="468" mass="49838">MEQVKDLNPKPLSVKQYLVVSSMLFGLFFGAGNLIFPIHLGQLAGAHWGMATVGFLVTAVLLPMLSVLAVAVTRSKGVYDIGRPLGPAFALAFMVMIHATIGPLFGTPRTATIPFSVGVQPLLPASWTHVGLLVFSVLFFGTAFLVSYKESNIMTSVGKVLNPVFLLMLFAVFAMGFAHPMGSVGKMAATTAYQHASFFNGFLQGYNTMDALAGLAFGVTVVTAVNQLGKTTPKSNAKVTARAGVLATSMIGVIYVGLILLGATTLGKYKVSADGGVAFNQLVTYYMGTLGHALLATLLTVTCLTTAIGLVAAFAQDFHKHFSRVSYRQWLGFMCAASFLTANFGLDTIIAWSTPMLMFLYPFAMVLILLSVFSPLFHRDGVVYAFVVAFTAVPAFFDMVDAFPAVVSQSGFGKAVATFQQSVLPFANLGMDWVVPAVVGLALGLGVHVLRPVFAARRSVASQEVHNH</sequence>
<keyword evidence="6 9" id="KW-0029">Amino-acid transport</keyword>
<dbReference type="Pfam" id="PF05525">
    <property type="entry name" value="Branch_AA_trans"/>
    <property type="match status" value="1"/>
</dbReference>
<comment type="function">
    <text evidence="9">Component of the transport system for branched-chain amino acids.</text>
</comment>
<keyword evidence="8 9" id="KW-0472">Membrane</keyword>
<dbReference type="InterPro" id="IPR004685">
    <property type="entry name" value="Brnchd-chn_aa_trnsp_Livcs"/>
</dbReference>
<organism evidence="10 11">
    <name type="scientific">Secundilactobacillus angelensis</name>
    <dbReference type="NCBI Taxonomy" id="2722706"/>
    <lineage>
        <taxon>Bacteria</taxon>
        <taxon>Bacillati</taxon>
        <taxon>Bacillota</taxon>
        <taxon>Bacilli</taxon>
        <taxon>Lactobacillales</taxon>
        <taxon>Lactobacillaceae</taxon>
        <taxon>Secundilactobacillus</taxon>
    </lineage>
</organism>
<feature type="transmembrane region" description="Helical" evidence="9">
    <location>
        <begin position="358"/>
        <end position="377"/>
    </location>
</feature>
<feature type="transmembrane region" description="Helical" evidence="9">
    <location>
        <begin position="211"/>
        <end position="229"/>
    </location>
</feature>
<evidence type="ECO:0000256" key="3">
    <source>
        <dbReference type="ARBA" id="ARBA00022448"/>
    </source>
</evidence>
<feature type="transmembrane region" description="Helical" evidence="9">
    <location>
        <begin position="283"/>
        <end position="315"/>
    </location>
</feature>
<protein>
    <recommendedName>
        <fullName evidence="9">Branched-chain amino acid transport system carrier protein</fullName>
    </recommendedName>
</protein>
<evidence type="ECO:0000313" key="10">
    <source>
        <dbReference type="EMBL" id="NLR17390.1"/>
    </source>
</evidence>
<evidence type="ECO:0000313" key="11">
    <source>
        <dbReference type="Proteomes" id="UP000763447"/>
    </source>
</evidence>
<feature type="transmembrane region" description="Helical" evidence="9">
    <location>
        <begin position="126"/>
        <end position="148"/>
    </location>
</feature>
<dbReference type="Proteomes" id="UP000763447">
    <property type="component" value="Unassembled WGS sequence"/>
</dbReference>
<keyword evidence="3 9" id="KW-0813">Transport</keyword>
<feature type="transmembrane region" description="Helical" evidence="9">
    <location>
        <begin position="85"/>
        <end position="106"/>
    </location>
</feature>
<name>A0ABX1KVN2_9LACO</name>
<dbReference type="NCBIfam" id="TIGR00796">
    <property type="entry name" value="livcs"/>
    <property type="match status" value="1"/>
</dbReference>
<gene>
    <name evidence="10" type="primary">brnQ</name>
    <name evidence="10" type="ORF">HC026_00495</name>
</gene>
<dbReference type="RefSeq" id="WP_168924012.1">
    <property type="nucleotide sequence ID" value="NZ_JAAXLJ010000001.1"/>
</dbReference>
<comment type="caution">
    <text evidence="10">The sequence shown here is derived from an EMBL/GenBank/DDBJ whole genome shotgun (WGS) entry which is preliminary data.</text>
</comment>
<dbReference type="EMBL" id="JAAXLJ010000001">
    <property type="protein sequence ID" value="NLR17390.1"/>
    <property type="molecule type" value="Genomic_DNA"/>
</dbReference>
<comment type="similarity">
    <text evidence="2 9">Belongs to the branched chain amino acid transporter family.</text>
</comment>
<comment type="subcellular location">
    <subcellularLocation>
        <location evidence="1 9">Cell membrane</location>
        <topology evidence="1 9">Multi-pass membrane protein</topology>
    </subcellularLocation>
</comment>
<feature type="transmembrane region" description="Helical" evidence="9">
    <location>
        <begin position="160"/>
        <end position="178"/>
    </location>
</feature>
<feature type="transmembrane region" description="Helical" evidence="9">
    <location>
        <begin position="433"/>
        <end position="450"/>
    </location>
</feature>
<evidence type="ECO:0000256" key="7">
    <source>
        <dbReference type="ARBA" id="ARBA00022989"/>
    </source>
</evidence>
<keyword evidence="7 9" id="KW-1133">Transmembrane helix</keyword>
<feature type="transmembrane region" description="Helical" evidence="9">
    <location>
        <begin position="241"/>
        <end position="263"/>
    </location>
</feature>
<feature type="transmembrane region" description="Helical" evidence="9">
    <location>
        <begin position="48"/>
        <end position="73"/>
    </location>
</feature>
<evidence type="ECO:0000256" key="9">
    <source>
        <dbReference type="RuleBase" id="RU362122"/>
    </source>
</evidence>
<evidence type="ECO:0000256" key="1">
    <source>
        <dbReference type="ARBA" id="ARBA00004651"/>
    </source>
</evidence>
<evidence type="ECO:0000256" key="4">
    <source>
        <dbReference type="ARBA" id="ARBA00022475"/>
    </source>
</evidence>